<reference evidence="3" key="2">
    <citation type="submission" date="2024-03" db="EMBL/GenBank/DDBJ databases">
        <title>30 novel species of actinomycetes from the DSMZ collection.</title>
        <authorList>
            <person name="Nouioui I."/>
        </authorList>
    </citation>
    <scope>NUCLEOTIDE SEQUENCE</scope>
    <source>
        <strain evidence="5">DSM 41979</strain>
        <strain evidence="3">DSM 41982</strain>
    </source>
</reference>
<evidence type="ECO:0000313" key="4">
    <source>
        <dbReference type="Proteomes" id="UP001183607"/>
    </source>
</evidence>
<proteinExistence type="predicted"/>
<gene>
    <name evidence="3" type="ORF">RM574_14230</name>
    <name evidence="2" type="ORF">RM698_30005</name>
</gene>
<keyword evidence="5" id="KW-1185">Reference proteome</keyword>
<evidence type="ECO:0000313" key="3">
    <source>
        <dbReference type="EMBL" id="MDT0416647.1"/>
    </source>
</evidence>
<comment type="caution">
    <text evidence="3">The sequence shown here is derived from an EMBL/GenBank/DDBJ whole genome shotgun (WGS) entry which is preliminary data.</text>
</comment>
<dbReference type="Proteomes" id="UP001183610">
    <property type="component" value="Unassembled WGS sequence"/>
</dbReference>
<evidence type="ECO:0000313" key="2">
    <source>
        <dbReference type="EMBL" id="MDT0413266.1"/>
    </source>
</evidence>
<feature type="compositionally biased region" description="Basic residues" evidence="1">
    <location>
        <begin position="76"/>
        <end position="87"/>
    </location>
</feature>
<name>A0ABD5E796_9ACTN</name>
<dbReference type="EMBL" id="JAVRER010000018">
    <property type="protein sequence ID" value="MDT0416647.1"/>
    <property type="molecule type" value="Genomic_DNA"/>
</dbReference>
<feature type="compositionally biased region" description="Polar residues" evidence="1">
    <location>
        <begin position="12"/>
        <end position="21"/>
    </location>
</feature>
<feature type="region of interest" description="Disordered" evidence="1">
    <location>
        <begin position="1"/>
        <end position="31"/>
    </location>
</feature>
<reference evidence="4" key="1">
    <citation type="submission" date="2023-07" db="EMBL/GenBank/DDBJ databases">
        <title>30 novel species of actinomycetes from the DSMZ collection.</title>
        <authorList>
            <person name="Nouioui I."/>
        </authorList>
    </citation>
    <scope>NUCLEOTIDE SEQUENCE [LARGE SCALE GENOMIC DNA]</scope>
    <source>
        <strain evidence="2">DSM 41979</strain>
        <strain evidence="4">DSM 41982</strain>
    </source>
</reference>
<dbReference type="AlphaFoldDB" id="A0ABD5E796"/>
<sequence>MNITGTIDRPTTHNPQKQDPMNPTPAQPAGLALSEAARTGHLAGTENRTREMQLIPEALARAHMDERLREAEHQRPSARLRNARRLQRHAERATLRARRALALAVMQ</sequence>
<organism evidence="3 4">
    <name type="scientific">Streptomyces evansiae</name>
    <dbReference type="NCBI Taxonomy" id="3075535"/>
    <lineage>
        <taxon>Bacteria</taxon>
        <taxon>Bacillati</taxon>
        <taxon>Actinomycetota</taxon>
        <taxon>Actinomycetes</taxon>
        <taxon>Kitasatosporales</taxon>
        <taxon>Streptomycetaceae</taxon>
        <taxon>Streptomyces</taxon>
    </lineage>
</organism>
<evidence type="ECO:0000256" key="1">
    <source>
        <dbReference type="SAM" id="MobiDB-lite"/>
    </source>
</evidence>
<feature type="region of interest" description="Disordered" evidence="1">
    <location>
        <begin position="68"/>
        <end position="87"/>
    </location>
</feature>
<evidence type="ECO:0000313" key="5">
    <source>
        <dbReference type="Proteomes" id="UP001183610"/>
    </source>
</evidence>
<dbReference type="RefSeq" id="WP_010272395.1">
    <property type="nucleotide sequence ID" value="NZ_JAVRER010000018.1"/>
</dbReference>
<protein>
    <submittedName>
        <fullName evidence="3">Uncharacterized protein</fullName>
    </submittedName>
</protein>
<accession>A0ABD5E796</accession>
<dbReference type="Proteomes" id="UP001183607">
    <property type="component" value="Unassembled WGS sequence"/>
</dbReference>
<dbReference type="EMBL" id="JAVRET010000121">
    <property type="protein sequence ID" value="MDT0413266.1"/>
    <property type="molecule type" value="Genomic_DNA"/>
</dbReference>